<accession>A0A8T0E3A1</accession>
<organism evidence="1 2">
    <name type="scientific">Argiope bruennichi</name>
    <name type="common">Wasp spider</name>
    <name type="synonym">Aranea bruennichi</name>
    <dbReference type="NCBI Taxonomy" id="94029"/>
    <lineage>
        <taxon>Eukaryota</taxon>
        <taxon>Metazoa</taxon>
        <taxon>Ecdysozoa</taxon>
        <taxon>Arthropoda</taxon>
        <taxon>Chelicerata</taxon>
        <taxon>Arachnida</taxon>
        <taxon>Araneae</taxon>
        <taxon>Araneomorphae</taxon>
        <taxon>Entelegynae</taxon>
        <taxon>Araneoidea</taxon>
        <taxon>Araneidae</taxon>
        <taxon>Argiope</taxon>
    </lineage>
</organism>
<gene>
    <name evidence="1" type="ORF">HNY73_023170</name>
</gene>
<evidence type="ECO:0000313" key="1">
    <source>
        <dbReference type="EMBL" id="KAF8765182.1"/>
    </source>
</evidence>
<protein>
    <submittedName>
        <fullName evidence="1">Uncharacterized protein</fullName>
    </submittedName>
</protein>
<sequence length="217" mass="25121">MQDRSKERKRDSYVMKEAFYVMKRLNAKLTSVNDILRGIDQIKCELCALPDDVDLKDALVLTIELEEDAQEMKVRLLAYLSKYENESETVCTIPKANIKIPDLSFLTFSEKFQEFVLFKSQFIGNNPSLDETQKLIYLKSSLKNEAVLIQSDQDTFDSLLNALESRIEYKRALVIRISEILSINKLHNENPTQIRSLIDAVRNHIQSLKNLQFESNP</sequence>
<name>A0A8T0E3A1_ARGBR</name>
<keyword evidence="2" id="KW-1185">Reference proteome</keyword>
<evidence type="ECO:0000313" key="2">
    <source>
        <dbReference type="Proteomes" id="UP000807504"/>
    </source>
</evidence>
<dbReference type="InterPro" id="IPR005312">
    <property type="entry name" value="DUF1759"/>
</dbReference>
<dbReference type="Pfam" id="PF03564">
    <property type="entry name" value="DUF1759"/>
    <property type="match status" value="1"/>
</dbReference>
<dbReference type="Proteomes" id="UP000807504">
    <property type="component" value="Unassembled WGS sequence"/>
</dbReference>
<proteinExistence type="predicted"/>
<reference evidence="1" key="2">
    <citation type="submission" date="2020-06" db="EMBL/GenBank/DDBJ databases">
        <authorList>
            <person name="Sheffer M."/>
        </authorList>
    </citation>
    <scope>NUCLEOTIDE SEQUENCE</scope>
</reference>
<comment type="caution">
    <text evidence="1">The sequence shown here is derived from an EMBL/GenBank/DDBJ whole genome shotgun (WGS) entry which is preliminary data.</text>
</comment>
<dbReference type="AlphaFoldDB" id="A0A8T0E3A1"/>
<reference evidence="1" key="1">
    <citation type="journal article" date="2020" name="bioRxiv">
        <title>Chromosome-level reference genome of the European wasp spider Argiope bruennichi: a resource for studies on range expansion and evolutionary adaptation.</title>
        <authorList>
            <person name="Sheffer M.M."/>
            <person name="Hoppe A."/>
            <person name="Krehenwinkel H."/>
            <person name="Uhl G."/>
            <person name="Kuss A.W."/>
            <person name="Jensen L."/>
            <person name="Jensen C."/>
            <person name="Gillespie R.G."/>
            <person name="Hoff K.J."/>
            <person name="Prost S."/>
        </authorList>
    </citation>
    <scope>NUCLEOTIDE SEQUENCE</scope>
</reference>
<dbReference type="EMBL" id="JABXBU010002231">
    <property type="protein sequence ID" value="KAF8765182.1"/>
    <property type="molecule type" value="Genomic_DNA"/>
</dbReference>